<organism evidence="2 3">
    <name type="scientific">Gordonia spumicola</name>
    <dbReference type="NCBI Taxonomy" id="589161"/>
    <lineage>
        <taxon>Bacteria</taxon>
        <taxon>Bacillati</taxon>
        <taxon>Actinomycetota</taxon>
        <taxon>Actinomycetes</taxon>
        <taxon>Mycobacteriales</taxon>
        <taxon>Gordoniaceae</taxon>
        <taxon>Gordonia</taxon>
    </lineage>
</organism>
<reference evidence="3" key="1">
    <citation type="submission" date="2019-06" db="EMBL/GenBank/DDBJ databases">
        <title>Gordonia isolated from sludge of a wastewater treatment plant.</title>
        <authorList>
            <person name="Tamura T."/>
            <person name="Aoyama K."/>
            <person name="Kang Y."/>
            <person name="Saito S."/>
            <person name="Akiyama N."/>
            <person name="Yazawa K."/>
            <person name="Gonoi T."/>
            <person name="Mikami Y."/>
        </authorList>
    </citation>
    <scope>NUCLEOTIDE SEQUENCE [LARGE SCALE GENOMIC DNA]</scope>
    <source>
        <strain evidence="3">NBRC 107696</strain>
    </source>
</reference>
<accession>A0A7I9VGF1</accession>
<dbReference type="AlphaFoldDB" id="A0A7I9VGF1"/>
<comment type="caution">
    <text evidence="2">The sequence shown here is derived from an EMBL/GenBank/DDBJ whole genome shotgun (WGS) entry which is preliminary data.</text>
</comment>
<name>A0A7I9VGF1_9ACTN</name>
<proteinExistence type="predicted"/>
<keyword evidence="3" id="KW-1185">Reference proteome</keyword>
<gene>
    <name evidence="2" type="ORF">nbrc107696_46270</name>
</gene>
<dbReference type="Proteomes" id="UP000444960">
    <property type="component" value="Unassembled WGS sequence"/>
</dbReference>
<feature type="compositionally biased region" description="Basic and acidic residues" evidence="1">
    <location>
        <begin position="91"/>
        <end position="108"/>
    </location>
</feature>
<protein>
    <submittedName>
        <fullName evidence="2">Uncharacterized protein</fullName>
    </submittedName>
</protein>
<dbReference type="EMBL" id="BJOV01000009">
    <property type="protein sequence ID" value="GEE04181.1"/>
    <property type="molecule type" value="Genomic_DNA"/>
</dbReference>
<evidence type="ECO:0000256" key="1">
    <source>
        <dbReference type="SAM" id="MobiDB-lite"/>
    </source>
</evidence>
<sequence length="119" mass="12775">MWTEVVVLTRMTQRIIAAPKLVLDIGRGGPGTLRRLRPRCGRQMLAGGYEDPGAESSTARDVAADEFAQGGMQFVIKLDARPGTDATTEPAGDRRPRRDPGDPRREGHGATGAMSSSRS</sequence>
<evidence type="ECO:0000313" key="3">
    <source>
        <dbReference type="Proteomes" id="UP000444960"/>
    </source>
</evidence>
<feature type="region of interest" description="Disordered" evidence="1">
    <location>
        <begin position="75"/>
        <end position="119"/>
    </location>
</feature>
<evidence type="ECO:0000313" key="2">
    <source>
        <dbReference type="EMBL" id="GEE04181.1"/>
    </source>
</evidence>